<dbReference type="EMBL" id="JPOX01000008">
    <property type="protein sequence ID" value="KFX50057.1"/>
    <property type="molecule type" value="Genomic_DNA"/>
</dbReference>
<dbReference type="HOGENOM" id="CLU_891677_0_0_1"/>
<sequence>MSPTLLPLPLLFTQPIFCSSKMADWSLSLIHINTSIQYTLFYCSKHWRPTMSATSTNIAQINTNPPRLLLRPIYHILRPGNRLVPLIAGDELPNWLKVVGSYHVDMTNSVTVNSEPYPRKGEYDIICQYCIDATKHMQDQSKDEDTDQEEQGRDALRERGYAPTAQNQYIQRVPATSEAPVQQLKQPRPVRASQPQFLQSAQFPQPAQAMQTQRPGPSDLPPIRPARTVPPFLPTISSLSLPSMPSLSSQLSGLQQPQQQQIQYPQQHPYYLNWHQERGRTRDRDQVRYHPWDQKSPPRQPRRRLSQEELQPQLMSRSPIVIVRQGEQTRGLNATAPAFVPSSVASLAAPHPAGVPTSLVKN</sequence>
<dbReference type="eggNOG" id="ENOG502RNWX">
    <property type="taxonomic scope" value="Eukaryota"/>
</dbReference>
<gene>
    <name evidence="2" type="ORF">GQ26_0082290</name>
</gene>
<feature type="compositionally biased region" description="Basic and acidic residues" evidence="1">
    <location>
        <begin position="150"/>
        <end position="160"/>
    </location>
</feature>
<feature type="compositionally biased region" description="Low complexity" evidence="1">
    <location>
        <begin position="234"/>
        <end position="263"/>
    </location>
</feature>
<feature type="compositionally biased region" description="Basic and acidic residues" evidence="1">
    <location>
        <begin position="279"/>
        <end position="293"/>
    </location>
</feature>
<evidence type="ECO:0000256" key="1">
    <source>
        <dbReference type="SAM" id="MobiDB-lite"/>
    </source>
</evidence>
<evidence type="ECO:0000313" key="2">
    <source>
        <dbReference type="EMBL" id="KFX50057.1"/>
    </source>
</evidence>
<reference evidence="2" key="1">
    <citation type="journal article" date="2014" name="PLoS Genet.">
        <title>Signature Gene Expression Reveals Novel Clues to the Molecular Mechanisms of Dimorphic Transition in Penicillium marneffei.</title>
        <authorList>
            <person name="Yang E."/>
            <person name="Wang G."/>
            <person name="Cai J."/>
            <person name="Woo P.C."/>
            <person name="Lau S.K."/>
            <person name="Yuen K.-Y."/>
            <person name="Chow W.-N."/>
            <person name="Lin X."/>
        </authorList>
    </citation>
    <scope>NUCLEOTIDE SEQUENCE [LARGE SCALE GENOMIC DNA]</scope>
    <source>
        <strain evidence="2">PM1</strain>
    </source>
</reference>
<proteinExistence type="predicted"/>
<feature type="region of interest" description="Disordered" evidence="1">
    <location>
        <begin position="202"/>
        <end position="263"/>
    </location>
</feature>
<organism evidence="2">
    <name type="scientific">Talaromyces marneffei PM1</name>
    <dbReference type="NCBI Taxonomy" id="1077442"/>
    <lineage>
        <taxon>Eukaryota</taxon>
        <taxon>Fungi</taxon>
        <taxon>Dikarya</taxon>
        <taxon>Ascomycota</taxon>
        <taxon>Pezizomycotina</taxon>
        <taxon>Eurotiomycetes</taxon>
        <taxon>Eurotiomycetidae</taxon>
        <taxon>Eurotiales</taxon>
        <taxon>Trichocomaceae</taxon>
        <taxon>Talaromyces</taxon>
        <taxon>Talaromyces sect. Talaromyces</taxon>
    </lineage>
</organism>
<name>A0A093VC05_TALMA</name>
<dbReference type="AlphaFoldDB" id="A0A093VC05"/>
<feature type="compositionally biased region" description="Polar residues" evidence="1">
    <location>
        <begin position="202"/>
        <end position="215"/>
    </location>
</feature>
<comment type="caution">
    <text evidence="2">The sequence shown here is derived from an EMBL/GenBank/DDBJ whole genome shotgun (WGS) entry which is preliminary data.</text>
</comment>
<accession>A0A093VC05</accession>
<protein>
    <submittedName>
        <fullName evidence="2">Uncharacterized protein</fullName>
    </submittedName>
</protein>
<feature type="region of interest" description="Disordered" evidence="1">
    <location>
        <begin position="279"/>
        <end position="311"/>
    </location>
</feature>
<feature type="region of interest" description="Disordered" evidence="1">
    <location>
        <begin position="138"/>
        <end position="174"/>
    </location>
</feature>